<organism evidence="3 4">
    <name type="scientific">Thelohanellus kitauei</name>
    <name type="common">Myxosporean</name>
    <dbReference type="NCBI Taxonomy" id="669202"/>
    <lineage>
        <taxon>Eukaryota</taxon>
        <taxon>Metazoa</taxon>
        <taxon>Cnidaria</taxon>
        <taxon>Myxozoa</taxon>
        <taxon>Myxosporea</taxon>
        <taxon>Bivalvulida</taxon>
        <taxon>Platysporina</taxon>
        <taxon>Myxobolidae</taxon>
        <taxon>Thelohanellus</taxon>
    </lineage>
</organism>
<gene>
    <name evidence="3" type="ORF">RF11_14399</name>
</gene>
<dbReference type="SUPFAM" id="SSF117281">
    <property type="entry name" value="Kelch motif"/>
    <property type="match status" value="2"/>
</dbReference>
<accession>A0A0C2MEB8</accession>
<dbReference type="PANTHER" id="PTHR46093:SF18">
    <property type="entry name" value="FIBRONECTIN TYPE-III DOMAIN-CONTAINING PROTEIN"/>
    <property type="match status" value="1"/>
</dbReference>
<sequence>MNAENVIPAPRGVYGLCMASVRELIIIYGDFHDFSGRVYDELWSYNTLSQIWRQYRPPIEAQNALIDPSICVVGNSVYIFGGSSLHDSIITTNSLISFDVSSAKWQILSPSTEYPHQTIPPTMYESLIFYHNEYLYLLGVFRSSLERDTMYKFSLKTSSWSLVTQNGKQPFLKHRIFGTVFKNQFYMFGCSSETNRFKTVYIFDFSTNTWTLRETSLKSQQYPDDRTEESFAFSRGFGYLNGGKVQETSKNFSDIWKIDLVSLEWVKLDHALKAGTSDHCTSVLNDSYLYRFGGKSQDSDCHNTLEKITIRPPTLFQLCLESIKRSPKLRTYANYLPPVILNDVNFDKNDSSLDS</sequence>
<dbReference type="Gene3D" id="2.120.10.80">
    <property type="entry name" value="Kelch-type beta propeller"/>
    <property type="match status" value="2"/>
</dbReference>
<evidence type="ECO:0000256" key="2">
    <source>
        <dbReference type="ARBA" id="ARBA00022737"/>
    </source>
</evidence>
<dbReference type="EMBL" id="JWZT01003819">
    <property type="protein sequence ID" value="KII65476.1"/>
    <property type="molecule type" value="Genomic_DNA"/>
</dbReference>
<dbReference type="AlphaFoldDB" id="A0A0C2MEB8"/>
<dbReference type="Pfam" id="PF24681">
    <property type="entry name" value="Kelch_KLHDC2_KLHL20_DRC7"/>
    <property type="match status" value="1"/>
</dbReference>
<dbReference type="OrthoDB" id="9973021at2759"/>
<name>A0A0C2MEB8_THEKT</name>
<evidence type="ECO:0000313" key="4">
    <source>
        <dbReference type="Proteomes" id="UP000031668"/>
    </source>
</evidence>
<evidence type="ECO:0000256" key="1">
    <source>
        <dbReference type="ARBA" id="ARBA00022441"/>
    </source>
</evidence>
<evidence type="ECO:0000313" key="3">
    <source>
        <dbReference type="EMBL" id="KII65476.1"/>
    </source>
</evidence>
<keyword evidence="4" id="KW-1185">Reference proteome</keyword>
<comment type="caution">
    <text evidence="3">The sequence shown here is derived from an EMBL/GenBank/DDBJ whole genome shotgun (WGS) entry which is preliminary data.</text>
</comment>
<dbReference type="Proteomes" id="UP000031668">
    <property type="component" value="Unassembled WGS sequence"/>
</dbReference>
<reference evidence="3 4" key="1">
    <citation type="journal article" date="2014" name="Genome Biol. Evol.">
        <title>The genome of the myxosporean Thelohanellus kitauei shows adaptations to nutrient acquisition within its fish host.</title>
        <authorList>
            <person name="Yang Y."/>
            <person name="Xiong J."/>
            <person name="Zhou Z."/>
            <person name="Huo F."/>
            <person name="Miao W."/>
            <person name="Ran C."/>
            <person name="Liu Y."/>
            <person name="Zhang J."/>
            <person name="Feng J."/>
            <person name="Wang M."/>
            <person name="Wang M."/>
            <person name="Wang L."/>
            <person name="Yao B."/>
        </authorList>
    </citation>
    <scope>NUCLEOTIDE SEQUENCE [LARGE SCALE GENOMIC DNA]</scope>
    <source>
        <strain evidence="3">Wuqing</strain>
    </source>
</reference>
<dbReference type="PANTHER" id="PTHR46093">
    <property type="entry name" value="ACYL-COA-BINDING DOMAIN-CONTAINING PROTEIN 5"/>
    <property type="match status" value="1"/>
</dbReference>
<protein>
    <submittedName>
        <fullName evidence="3">Kelch domain-containing protein 10</fullName>
    </submittedName>
</protein>
<proteinExistence type="predicted"/>
<keyword evidence="2" id="KW-0677">Repeat</keyword>
<dbReference type="InterPro" id="IPR015915">
    <property type="entry name" value="Kelch-typ_b-propeller"/>
</dbReference>
<keyword evidence="1" id="KW-0880">Kelch repeat</keyword>